<dbReference type="OrthoDB" id="8451541at2"/>
<dbReference type="AlphaFoldDB" id="S9QIY1"/>
<dbReference type="STRING" id="1123237.Salmuc_05125"/>
<protein>
    <recommendedName>
        <fullName evidence="4">Lipoprotein</fullName>
    </recommendedName>
</protein>
<evidence type="ECO:0000313" key="3">
    <source>
        <dbReference type="Proteomes" id="UP000015347"/>
    </source>
</evidence>
<keyword evidence="1" id="KW-0732">Signal</keyword>
<feature type="chain" id="PRO_5004555142" description="Lipoprotein" evidence="1">
    <location>
        <begin position="21"/>
        <end position="159"/>
    </location>
</feature>
<comment type="caution">
    <text evidence="2">The sequence shown here is derived from an EMBL/GenBank/DDBJ whole genome shotgun (WGS) entry which is preliminary data.</text>
</comment>
<keyword evidence="3" id="KW-1185">Reference proteome</keyword>
<reference evidence="3" key="1">
    <citation type="journal article" date="2014" name="Stand. Genomic Sci.">
        <title>Genome sequence of the exopolysaccharide-producing Salipiger mucosus type strain (DSM 16094(T)), a moderately halophilic member of the Roseobacter clade.</title>
        <authorList>
            <person name="Riedel T."/>
            <person name="Spring S."/>
            <person name="Fiebig A."/>
            <person name="Petersen J."/>
            <person name="Kyrpides N.C."/>
            <person name="Goker M."/>
            <person name="Klenk H.P."/>
        </authorList>
    </citation>
    <scope>NUCLEOTIDE SEQUENCE [LARGE SCALE GENOMIC DNA]</scope>
    <source>
        <strain evidence="3">DSM 16094</strain>
    </source>
</reference>
<evidence type="ECO:0008006" key="4">
    <source>
        <dbReference type="Google" id="ProtNLM"/>
    </source>
</evidence>
<gene>
    <name evidence="2" type="ORF">Salmuc_05125</name>
</gene>
<dbReference type="RefSeq" id="WP_020043187.1">
    <property type="nucleotide sequence ID" value="NZ_KE557278.1"/>
</dbReference>
<dbReference type="EMBL" id="APVH01000034">
    <property type="protein sequence ID" value="EPX79767.1"/>
    <property type="molecule type" value="Genomic_DNA"/>
</dbReference>
<evidence type="ECO:0000256" key="1">
    <source>
        <dbReference type="SAM" id="SignalP"/>
    </source>
</evidence>
<accession>S9QIY1</accession>
<dbReference type="PROSITE" id="PS51257">
    <property type="entry name" value="PROKAR_LIPOPROTEIN"/>
    <property type="match status" value="1"/>
</dbReference>
<dbReference type="eggNOG" id="ENOG5032ZUG">
    <property type="taxonomic scope" value="Bacteria"/>
</dbReference>
<dbReference type="HOGENOM" id="CLU_139174_0_0_5"/>
<evidence type="ECO:0000313" key="2">
    <source>
        <dbReference type="EMBL" id="EPX79767.1"/>
    </source>
</evidence>
<dbReference type="Proteomes" id="UP000015347">
    <property type="component" value="Unassembled WGS sequence"/>
</dbReference>
<organism evidence="2 3">
    <name type="scientific">Salipiger mucosus DSM 16094</name>
    <dbReference type="NCBI Taxonomy" id="1123237"/>
    <lineage>
        <taxon>Bacteria</taxon>
        <taxon>Pseudomonadati</taxon>
        <taxon>Pseudomonadota</taxon>
        <taxon>Alphaproteobacteria</taxon>
        <taxon>Rhodobacterales</taxon>
        <taxon>Roseobacteraceae</taxon>
        <taxon>Salipiger</taxon>
    </lineage>
</organism>
<sequence>MRRLATAVLLTLAVAQPALALSCMRPDLVRDFEEAAADPAEWIVVSGALRFDPADLPPAPGETVTETGGGEIAARMEGMALSGEGFTIPFDREITLRLTCAGPWCGSVRPGAHLAFLKHEPPGYTMIVGACPGRVWPDPTPAMEAQLTACMQGDCPATD</sequence>
<feature type="signal peptide" evidence="1">
    <location>
        <begin position="1"/>
        <end position="20"/>
    </location>
</feature>
<proteinExistence type="predicted"/>
<name>S9QIY1_9RHOB</name>